<evidence type="ECO:0000313" key="3">
    <source>
        <dbReference type="Proteomes" id="UP001165633"/>
    </source>
</evidence>
<proteinExistence type="predicted"/>
<evidence type="ECO:0000313" key="2">
    <source>
        <dbReference type="EMBL" id="MCX5615927.1"/>
    </source>
</evidence>
<dbReference type="RefSeq" id="WP_266126908.1">
    <property type="nucleotide sequence ID" value="NZ_JANIDV010000001.1"/>
</dbReference>
<feature type="coiled-coil region" evidence="1">
    <location>
        <begin position="345"/>
        <end position="455"/>
    </location>
</feature>
<accession>A0ABT3WA00</accession>
<protein>
    <submittedName>
        <fullName evidence="2">Uncharacterized protein</fullName>
    </submittedName>
</protein>
<keyword evidence="3" id="KW-1185">Reference proteome</keyword>
<name>A0ABT3WA00_9PROT</name>
<comment type="caution">
    <text evidence="2">The sequence shown here is derived from an EMBL/GenBank/DDBJ whole genome shotgun (WGS) entry which is preliminary data.</text>
</comment>
<organism evidence="2 3">
    <name type="scientific">Bombella dulcis</name>
    <dbReference type="NCBI Taxonomy" id="2967339"/>
    <lineage>
        <taxon>Bacteria</taxon>
        <taxon>Pseudomonadati</taxon>
        <taxon>Pseudomonadota</taxon>
        <taxon>Alphaproteobacteria</taxon>
        <taxon>Acetobacterales</taxon>
        <taxon>Acetobacteraceae</taxon>
        <taxon>Bombella</taxon>
    </lineage>
</organism>
<sequence>MLASDGGDIVRSAVSGELNQGDGSLNERHEEFGRIAVLLKALEDENLSLKKALEENRSQPSAGEEQTAYVEELEKENLLLQETVERLTAEMEVQQEAASIRQQDQVQLQELRAQLAGMQAKQEAVRTLQGELEAVKTELTVLMTENETLRVADQKRRETEGRNRELQRTIECLMEEATEYRKEAEFRKERLAQLEVLRAKLTEMQVEHGRIQALNEELESVRAVAAEQAAFLKTENDELRQAGQQQYARSQEREKELEERNLALQETVARLKSETVERLQDVRGHEEKLEALGQRFRALRGEHEQLQSSRTEADARQQQVVAKFEAVEAERQELLGKLEQSVLIMRSLEDENVHLKRSLEASEEKQATLVVVSEKVANLEAENDRLQRIYASMAGERERHAQAQERIRTLEAEGVALHQKLAAQENENRLQVKRKEELDRLLRDLLGELAEMRKTLTL</sequence>
<dbReference type="Proteomes" id="UP001165633">
    <property type="component" value="Unassembled WGS sequence"/>
</dbReference>
<feature type="coiled-coil region" evidence="1">
    <location>
        <begin position="215"/>
        <end position="309"/>
    </location>
</feature>
<feature type="coiled-coil region" evidence="1">
    <location>
        <begin position="35"/>
        <end position="190"/>
    </location>
</feature>
<gene>
    <name evidence="2" type="ORF">NQF87_02895</name>
</gene>
<reference evidence="2" key="1">
    <citation type="submission" date="2022-07" db="EMBL/GenBank/DDBJ databases">
        <title>Bombella genomes.</title>
        <authorList>
            <person name="Harer L."/>
            <person name="Styblova S."/>
            <person name="Ehrmann M."/>
        </authorList>
    </citation>
    <scope>NUCLEOTIDE SEQUENCE</scope>
    <source>
        <strain evidence="2">TMW 2.2559</strain>
    </source>
</reference>
<dbReference type="EMBL" id="JANIDV010000001">
    <property type="protein sequence ID" value="MCX5615927.1"/>
    <property type="molecule type" value="Genomic_DNA"/>
</dbReference>
<evidence type="ECO:0000256" key="1">
    <source>
        <dbReference type="SAM" id="Coils"/>
    </source>
</evidence>
<keyword evidence="1" id="KW-0175">Coiled coil</keyword>